<evidence type="ECO:0000256" key="5">
    <source>
        <dbReference type="ARBA" id="ARBA00022824"/>
    </source>
</evidence>
<feature type="transmembrane region" description="Helical" evidence="10">
    <location>
        <begin position="127"/>
        <end position="152"/>
    </location>
</feature>
<proteinExistence type="inferred from homology"/>
<gene>
    <name evidence="11" type="ORF">CYY_001465</name>
</gene>
<comment type="similarity">
    <text evidence="2 10">Belongs to the ARV1 family.</text>
</comment>
<dbReference type="GO" id="GO:0016125">
    <property type="term" value="P:sterol metabolic process"/>
    <property type="evidence" value="ECO:0007669"/>
    <property type="project" value="UniProtKB-UniRule"/>
</dbReference>
<feature type="transmembrane region" description="Helical" evidence="10">
    <location>
        <begin position="72"/>
        <end position="91"/>
    </location>
</feature>
<evidence type="ECO:0000313" key="12">
    <source>
        <dbReference type="Proteomes" id="UP000695562"/>
    </source>
</evidence>
<evidence type="ECO:0000256" key="3">
    <source>
        <dbReference type="ARBA" id="ARBA00022448"/>
    </source>
</evidence>
<feature type="transmembrane region" description="Helical" evidence="10">
    <location>
        <begin position="164"/>
        <end position="185"/>
    </location>
</feature>
<evidence type="ECO:0000256" key="10">
    <source>
        <dbReference type="RuleBase" id="RU368065"/>
    </source>
</evidence>
<sequence>MICIECGKPVNDVYKEFGKSGSGNIRLTRCNHQNCQQIADKYVEYDFIIVFLDLFLHKAQAYRHLLFNRQHYRDFGIPIQYLKVLVVYIFFESYVKWLRVKQYCEYTQPKSAFYYYDWQDDVPYDRYWFIFITAIAEFAVFIIAIIFSVRLIYQSRYAIIKYNYLVMSIILSSFGKGFLVLMMIWDYPFSFSAILNVFVLSSNIVAIKVFLDTSTFKAGCFVAFGFIVKLIFQSIIYLFDTSMLLCIV</sequence>
<dbReference type="GO" id="GO:0032366">
    <property type="term" value="P:intracellular sterol transport"/>
    <property type="evidence" value="ECO:0007669"/>
    <property type="project" value="UniProtKB-UniRule"/>
</dbReference>
<organism evidence="11 12">
    <name type="scientific">Polysphondylium violaceum</name>
    <dbReference type="NCBI Taxonomy" id="133409"/>
    <lineage>
        <taxon>Eukaryota</taxon>
        <taxon>Amoebozoa</taxon>
        <taxon>Evosea</taxon>
        <taxon>Eumycetozoa</taxon>
        <taxon>Dictyostelia</taxon>
        <taxon>Dictyosteliales</taxon>
        <taxon>Dictyosteliaceae</taxon>
        <taxon>Polysphondylium</taxon>
    </lineage>
</organism>
<comment type="function">
    <text evidence="10">Mediator of sterol homeostasis involved in sterol uptake, trafficking and distribution into membranes.</text>
</comment>
<evidence type="ECO:0000313" key="11">
    <source>
        <dbReference type="EMBL" id="KAF2077211.1"/>
    </source>
</evidence>
<dbReference type="Pfam" id="PF04161">
    <property type="entry name" value="Arv1"/>
    <property type="match status" value="1"/>
</dbReference>
<keyword evidence="4 10" id="KW-0812">Transmembrane</keyword>
<dbReference type="InterPro" id="IPR007290">
    <property type="entry name" value="Arv1"/>
</dbReference>
<evidence type="ECO:0000256" key="8">
    <source>
        <dbReference type="ARBA" id="ARBA00023098"/>
    </source>
</evidence>
<evidence type="ECO:0000256" key="4">
    <source>
        <dbReference type="ARBA" id="ARBA00022692"/>
    </source>
</evidence>
<dbReference type="GO" id="GO:0006665">
    <property type="term" value="P:sphingolipid metabolic process"/>
    <property type="evidence" value="ECO:0007669"/>
    <property type="project" value="UniProtKB-UniRule"/>
</dbReference>
<keyword evidence="12" id="KW-1185">Reference proteome</keyword>
<dbReference type="GO" id="GO:0000139">
    <property type="term" value="C:Golgi membrane"/>
    <property type="evidence" value="ECO:0007669"/>
    <property type="project" value="UniProtKB-SubCell"/>
</dbReference>
<dbReference type="PANTHER" id="PTHR14467:SF0">
    <property type="entry name" value="PROTEIN ARV1"/>
    <property type="match status" value="1"/>
</dbReference>
<keyword evidence="5 10" id="KW-0256">Endoplasmic reticulum</keyword>
<feature type="transmembrane region" description="Helical" evidence="10">
    <location>
        <begin position="191"/>
        <end position="211"/>
    </location>
</feature>
<keyword evidence="6 10" id="KW-1133">Transmembrane helix</keyword>
<evidence type="ECO:0000256" key="1">
    <source>
        <dbReference type="ARBA" id="ARBA00004477"/>
    </source>
</evidence>
<keyword evidence="10" id="KW-0333">Golgi apparatus</keyword>
<dbReference type="GO" id="GO:0097036">
    <property type="term" value="P:regulation of plasma membrane sterol distribution"/>
    <property type="evidence" value="ECO:0007669"/>
    <property type="project" value="UniProtKB-UniRule"/>
</dbReference>
<accession>A0A8J4Q020</accession>
<comment type="function">
    <text evidence="10">Regulates also the sphingolipid metabolism.</text>
</comment>
<evidence type="ECO:0000256" key="2">
    <source>
        <dbReference type="ARBA" id="ARBA00009187"/>
    </source>
</evidence>
<name>A0A8J4Q020_9MYCE</name>
<dbReference type="GO" id="GO:0005789">
    <property type="term" value="C:endoplasmic reticulum membrane"/>
    <property type="evidence" value="ECO:0007669"/>
    <property type="project" value="UniProtKB-SubCell"/>
</dbReference>
<keyword evidence="9 10" id="KW-0472">Membrane</keyword>
<keyword evidence="3 10" id="KW-0813">Transport</keyword>
<feature type="transmembrane region" description="Helical" evidence="10">
    <location>
        <begin position="218"/>
        <end position="239"/>
    </location>
</feature>
<keyword evidence="8 10" id="KW-0443">Lipid metabolism</keyword>
<evidence type="ECO:0000256" key="6">
    <source>
        <dbReference type="ARBA" id="ARBA00022989"/>
    </source>
</evidence>
<dbReference type="GO" id="GO:0032541">
    <property type="term" value="C:cortical endoplasmic reticulum"/>
    <property type="evidence" value="ECO:0007669"/>
    <property type="project" value="TreeGrafter"/>
</dbReference>
<dbReference type="Proteomes" id="UP000695562">
    <property type="component" value="Unassembled WGS sequence"/>
</dbReference>
<protein>
    <recommendedName>
        <fullName evidence="10">Protein ARV</fullName>
    </recommendedName>
</protein>
<evidence type="ECO:0000256" key="9">
    <source>
        <dbReference type="ARBA" id="ARBA00023136"/>
    </source>
</evidence>
<comment type="caution">
    <text evidence="11">The sequence shown here is derived from an EMBL/GenBank/DDBJ whole genome shotgun (WGS) entry which is preliminary data.</text>
</comment>
<reference evidence="11" key="1">
    <citation type="submission" date="2020-01" db="EMBL/GenBank/DDBJ databases">
        <title>Development of genomics and gene disruption for Polysphondylium violaceum indicates a role for the polyketide synthase stlB in stalk morphogenesis.</title>
        <authorList>
            <person name="Narita B."/>
            <person name="Kawabe Y."/>
            <person name="Kin K."/>
            <person name="Saito T."/>
            <person name="Gibbs R."/>
            <person name="Kuspa A."/>
            <person name="Muzny D."/>
            <person name="Queller D."/>
            <person name="Richards S."/>
            <person name="Strassman J."/>
            <person name="Sucgang R."/>
            <person name="Worley K."/>
            <person name="Schaap P."/>
        </authorList>
    </citation>
    <scope>NUCLEOTIDE SEQUENCE</scope>
    <source>
        <strain evidence="11">QSvi11</strain>
    </source>
</reference>
<dbReference type="PANTHER" id="PTHR14467">
    <property type="entry name" value="ARV1"/>
    <property type="match status" value="1"/>
</dbReference>
<dbReference type="EMBL" id="AJWJ01000035">
    <property type="protein sequence ID" value="KAF2077211.1"/>
    <property type="molecule type" value="Genomic_DNA"/>
</dbReference>
<keyword evidence="7 10" id="KW-0445">Lipid transport</keyword>
<comment type="subcellular location">
    <subcellularLocation>
        <location evidence="1 10">Endoplasmic reticulum membrane</location>
        <topology evidence="1 10">Multi-pass membrane protein</topology>
    </subcellularLocation>
    <subcellularLocation>
        <location evidence="10">Golgi apparatus membrane</location>
        <topology evidence="10">Multi-pass membrane protein</topology>
    </subcellularLocation>
</comment>
<dbReference type="AlphaFoldDB" id="A0A8J4Q020"/>
<evidence type="ECO:0000256" key="7">
    <source>
        <dbReference type="ARBA" id="ARBA00023055"/>
    </source>
</evidence>
<keyword evidence="10" id="KW-0746">Sphingolipid metabolism</keyword>
<dbReference type="OrthoDB" id="2192830at2759"/>